<sequence>MRFDELPKSWPTRPVTDPEIFEGVIDLIVTEQSRATGAVYAILCHPDGRLLQPICIDDGGSRPSVETVEDGLRVLLPGAAEQGVVSVVMAIARPGGTRPTARDRRLRAVFETVCGAAGVDLLGVAIAAPGGVVAYPKDRTDDSAA</sequence>
<proteinExistence type="predicted"/>
<protein>
    <submittedName>
        <fullName evidence="1">Uncharacterized protein</fullName>
    </submittedName>
</protein>
<dbReference type="AlphaFoldDB" id="W9GH59"/>
<evidence type="ECO:0000313" key="1">
    <source>
        <dbReference type="EMBL" id="EWT03224.1"/>
    </source>
</evidence>
<organism evidence="1 2">
    <name type="scientific">Intrasporangium oryzae NRRL B-24470</name>
    <dbReference type="NCBI Taxonomy" id="1386089"/>
    <lineage>
        <taxon>Bacteria</taxon>
        <taxon>Bacillati</taxon>
        <taxon>Actinomycetota</taxon>
        <taxon>Actinomycetes</taxon>
        <taxon>Micrococcales</taxon>
        <taxon>Intrasporangiaceae</taxon>
        <taxon>Intrasporangium</taxon>
    </lineage>
</organism>
<dbReference type="eggNOG" id="ENOG502ZJ91">
    <property type="taxonomic scope" value="Bacteria"/>
</dbReference>
<comment type="caution">
    <text evidence="1">The sequence shown here is derived from an EMBL/GenBank/DDBJ whole genome shotgun (WGS) entry which is preliminary data.</text>
</comment>
<dbReference type="OrthoDB" id="3822678at2"/>
<name>W9GH59_9MICO</name>
<dbReference type="STRING" id="1386089.N865_01895"/>
<dbReference type="EMBL" id="AWSA01000004">
    <property type="protein sequence ID" value="EWT03224.1"/>
    <property type="molecule type" value="Genomic_DNA"/>
</dbReference>
<dbReference type="Proteomes" id="UP000019489">
    <property type="component" value="Unassembled WGS sequence"/>
</dbReference>
<gene>
    <name evidence="1" type="ORF">N865_01895</name>
</gene>
<dbReference type="RefSeq" id="WP_034801312.1">
    <property type="nucleotide sequence ID" value="NZ_AWSA01000004.1"/>
</dbReference>
<accession>W9GH59</accession>
<reference evidence="1 2" key="1">
    <citation type="submission" date="2013-08" db="EMBL/GenBank/DDBJ databases">
        <title>Intrasporangium oryzae NRRL B-24470.</title>
        <authorList>
            <person name="Liu H."/>
            <person name="Wang G."/>
        </authorList>
    </citation>
    <scope>NUCLEOTIDE SEQUENCE [LARGE SCALE GENOMIC DNA]</scope>
    <source>
        <strain evidence="1 2">NRRL B-24470</strain>
    </source>
</reference>
<evidence type="ECO:0000313" key="2">
    <source>
        <dbReference type="Proteomes" id="UP000019489"/>
    </source>
</evidence>
<keyword evidence="2" id="KW-1185">Reference proteome</keyword>